<feature type="compositionally biased region" description="Basic and acidic residues" evidence="1">
    <location>
        <begin position="76"/>
        <end position="105"/>
    </location>
</feature>
<dbReference type="EMBL" id="CBLY010000006">
    <property type="protein sequence ID" value="CDG33947.1"/>
    <property type="molecule type" value="Genomic_DNA"/>
</dbReference>
<dbReference type="RefSeq" id="WP_043560270.1">
    <property type="nucleotide sequence ID" value="NZ_CBLY010000006.1"/>
</dbReference>
<evidence type="ECO:0000313" key="3">
    <source>
        <dbReference type="Proteomes" id="UP000027590"/>
    </source>
</evidence>
<organism evidence="2 3">
    <name type="scientific">Parasaccharibacter apium</name>
    <dbReference type="NCBI Taxonomy" id="1510841"/>
    <lineage>
        <taxon>Bacteria</taxon>
        <taxon>Pseudomonadati</taxon>
        <taxon>Pseudomonadota</taxon>
        <taxon>Alphaproteobacteria</taxon>
        <taxon>Acetobacterales</taxon>
        <taxon>Acetobacteraceae</taxon>
        <taxon>Parasaccharibacter</taxon>
    </lineage>
</organism>
<comment type="caution">
    <text evidence="2">The sequence shown here is derived from an EMBL/GenBank/DDBJ whole genome shotgun (WGS) entry which is preliminary data.</text>
</comment>
<feature type="region of interest" description="Disordered" evidence="1">
    <location>
        <begin position="35"/>
        <end position="112"/>
    </location>
</feature>
<sequence>MARYRVIQNSFINGHFLTVDEEVDYAGIPGFNLEPLDDEARSDKEKAGQLAQRDVSSRAFQEDLTRPDGAPSQQEHLTRPDDVPPRHEDLPAAKADEPTADEKVGKKTASKG</sequence>
<reference evidence="2 3" key="2">
    <citation type="journal article" date="2014" name="PLoS ONE">
        <title>Evolution of mitochondria reconstructed from the energy metabolism of living bacteria.</title>
        <authorList>
            <person name="Degli Esposti M."/>
            <person name="Chouaia B."/>
            <person name="Comandatore F."/>
            <person name="Crotti E."/>
            <person name="Sassera D."/>
            <person name="Lievens P.M."/>
            <person name="Daffonchio D."/>
            <person name="Bandi C."/>
        </authorList>
    </citation>
    <scope>NUCLEOTIDE SEQUENCE [LARGE SCALE GENOMIC DNA]</scope>
    <source>
        <strain evidence="3">AM169</strain>
    </source>
</reference>
<dbReference type="Proteomes" id="UP000027590">
    <property type="component" value="Unassembled WGS sequence"/>
</dbReference>
<evidence type="ECO:0000256" key="1">
    <source>
        <dbReference type="SAM" id="MobiDB-lite"/>
    </source>
</evidence>
<proteinExistence type="predicted"/>
<protein>
    <submittedName>
        <fullName evidence="2">Uncharacterized protein</fullName>
    </submittedName>
</protein>
<name>A0A7U7G696_9PROT</name>
<feature type="compositionally biased region" description="Basic and acidic residues" evidence="1">
    <location>
        <begin position="38"/>
        <end position="47"/>
    </location>
</feature>
<gene>
    <name evidence="2" type="ORF">SACS_1209</name>
</gene>
<dbReference type="AlphaFoldDB" id="A0A7U7G696"/>
<evidence type="ECO:0000313" key="2">
    <source>
        <dbReference type="EMBL" id="CDG33947.1"/>
    </source>
</evidence>
<reference evidence="2 3" key="1">
    <citation type="journal article" date="2014" name="Genome Biol. Evol.">
        <title>Acetic acid bacteria genomes reveal functional traits for adaptation to life in insect guts.</title>
        <authorList>
            <person name="Chouaia B."/>
            <person name="Gaiarsa S."/>
            <person name="Crotti E."/>
            <person name="Comandatore F."/>
            <person name="Degli Esposti M."/>
            <person name="Ricci I."/>
            <person name="Alma A."/>
            <person name="Favia G."/>
            <person name="Bandi C."/>
            <person name="Daffonchio D."/>
        </authorList>
    </citation>
    <scope>NUCLEOTIDE SEQUENCE [LARGE SCALE GENOMIC DNA]</scope>
    <source>
        <strain evidence="3">AM169</strain>
    </source>
</reference>
<accession>A0A7U7G696</accession>